<name>A0A0W0HRC1_PSEFL</name>
<comment type="caution">
    <text evidence="1">The sequence shown here is derived from an EMBL/GenBank/DDBJ whole genome shotgun (WGS) entry which is preliminary data.</text>
</comment>
<organism evidence="1 2">
    <name type="scientific">Pseudomonas fluorescens ICMP 11288</name>
    <dbReference type="NCBI Taxonomy" id="1198309"/>
    <lineage>
        <taxon>Bacteria</taxon>
        <taxon>Pseudomonadati</taxon>
        <taxon>Pseudomonadota</taxon>
        <taxon>Gammaproteobacteria</taxon>
        <taxon>Pseudomonadales</taxon>
        <taxon>Pseudomonadaceae</taxon>
        <taxon>Pseudomonas</taxon>
    </lineage>
</organism>
<gene>
    <name evidence="1" type="ORF">AO063_13915</name>
</gene>
<feature type="non-terminal residue" evidence="1">
    <location>
        <position position="304"/>
    </location>
</feature>
<evidence type="ECO:0000313" key="1">
    <source>
        <dbReference type="EMBL" id="KTB63424.1"/>
    </source>
</evidence>
<dbReference type="EMBL" id="LKEF01000026">
    <property type="protein sequence ID" value="KTB63424.1"/>
    <property type="molecule type" value="Genomic_DNA"/>
</dbReference>
<sequence length="304" mass="32137">MAVVVQPAFRIEILALKAQRVVDFSDVEAGDFTVGAVVRGPDDFAFGVCQFLRCAEVVELVVEGLCFCWAKAFQQDQRPKTVWLVDIAAMPIRVVFCNQLVALPEKLRGYVVYSFADSPSKRVIAIAGGLPVRLSNTNQPMLAVVTVLGDELMTDQIAEGVVVVMMIALDHQPVPRHDVRAGAVLHEQVAGRVVAEAFLHVLRMVGAGQAGEGVVVVVVFAFAGVEQAGEVASVVDVVVVLALVEGVLLLADGVGVQAVLVVVVVVAEELALLALVFAAGFEQVGGERLAIQFDGGKVAAFVVV</sequence>
<reference evidence="1 2" key="1">
    <citation type="submission" date="2015-09" db="EMBL/GenBank/DDBJ databases">
        <title>Genome sequence of ICMP 11288.</title>
        <authorList>
            <person name="Visnovsky S."/>
            <person name="Lu A."/>
            <person name="Panda P."/>
            <person name="Pitman A."/>
        </authorList>
    </citation>
    <scope>NUCLEOTIDE SEQUENCE [LARGE SCALE GENOMIC DNA]</scope>
    <source>
        <strain evidence="1 2">ICMP 11288</strain>
    </source>
</reference>
<protein>
    <submittedName>
        <fullName evidence="1">Uncharacterized protein</fullName>
    </submittedName>
</protein>
<accession>A0A0W0HRC1</accession>
<dbReference type="AlphaFoldDB" id="A0A0W0HRC1"/>
<evidence type="ECO:0000313" key="2">
    <source>
        <dbReference type="Proteomes" id="UP000054197"/>
    </source>
</evidence>
<dbReference type="Proteomes" id="UP000054197">
    <property type="component" value="Unassembled WGS sequence"/>
</dbReference>
<proteinExistence type="predicted"/>